<evidence type="ECO:0000256" key="1">
    <source>
        <dbReference type="SAM" id="MobiDB-lite"/>
    </source>
</evidence>
<sequence>MSNSNTPPLHHIGSTSKRKKGPTKCLKTHGLRYDERLPVKLNILSQPVGTYRVTLSNYLGTLARNAHLAPLTFTSWKGLKEHWDAIWKTILWKILIKFWKSDIAKKNKTSRAKFTTVHTTRTKTFAKIRYEEMMKNIDRRESSRVEMFIMTHKPKNEETKKIISKLEDTIPSHSTKLEKNSN</sequence>
<dbReference type="PANTHER" id="PTHR33144:SF46">
    <property type="entry name" value="OS04G0610000 PROTEIN"/>
    <property type="match status" value="1"/>
</dbReference>
<evidence type="ECO:0000313" key="3">
    <source>
        <dbReference type="Proteomes" id="UP000501690"/>
    </source>
</evidence>
<evidence type="ECO:0000313" key="2">
    <source>
        <dbReference type="EMBL" id="QCE02934.1"/>
    </source>
</evidence>
<protein>
    <submittedName>
        <fullName evidence="2">Putative transposase</fullName>
    </submittedName>
</protein>
<gene>
    <name evidence="2" type="ORF">DEO72_LG8g951</name>
</gene>
<keyword evidence="3" id="KW-1185">Reference proteome</keyword>
<dbReference type="Pfam" id="PF03004">
    <property type="entry name" value="Transposase_24"/>
    <property type="match status" value="1"/>
</dbReference>
<reference evidence="2 3" key="1">
    <citation type="submission" date="2019-04" db="EMBL/GenBank/DDBJ databases">
        <title>An improved genome assembly and genetic linkage map for asparagus bean, Vigna unguiculata ssp. sesquipedialis.</title>
        <authorList>
            <person name="Xia Q."/>
            <person name="Zhang R."/>
            <person name="Dong Y."/>
        </authorList>
    </citation>
    <scope>NUCLEOTIDE SEQUENCE [LARGE SCALE GENOMIC DNA]</scope>
    <source>
        <tissue evidence="2">Leaf</tissue>
    </source>
</reference>
<dbReference type="PANTHER" id="PTHR33144">
    <property type="entry name" value="OS10G0409366 PROTEIN-RELATED"/>
    <property type="match status" value="1"/>
</dbReference>
<name>A0A4D6MQ99_VIGUN</name>
<dbReference type="Proteomes" id="UP000501690">
    <property type="component" value="Linkage Group LG8"/>
</dbReference>
<proteinExistence type="predicted"/>
<organism evidence="2 3">
    <name type="scientific">Vigna unguiculata</name>
    <name type="common">Cowpea</name>
    <dbReference type="NCBI Taxonomy" id="3917"/>
    <lineage>
        <taxon>Eukaryota</taxon>
        <taxon>Viridiplantae</taxon>
        <taxon>Streptophyta</taxon>
        <taxon>Embryophyta</taxon>
        <taxon>Tracheophyta</taxon>
        <taxon>Spermatophyta</taxon>
        <taxon>Magnoliopsida</taxon>
        <taxon>eudicotyledons</taxon>
        <taxon>Gunneridae</taxon>
        <taxon>Pentapetalae</taxon>
        <taxon>rosids</taxon>
        <taxon>fabids</taxon>
        <taxon>Fabales</taxon>
        <taxon>Fabaceae</taxon>
        <taxon>Papilionoideae</taxon>
        <taxon>50 kb inversion clade</taxon>
        <taxon>NPAAA clade</taxon>
        <taxon>indigoferoid/millettioid clade</taxon>
        <taxon>Phaseoleae</taxon>
        <taxon>Vigna</taxon>
    </lineage>
</organism>
<accession>A0A4D6MQ99</accession>
<dbReference type="InterPro" id="IPR004252">
    <property type="entry name" value="Probable_transposase_24"/>
</dbReference>
<dbReference type="AlphaFoldDB" id="A0A4D6MQ99"/>
<feature type="region of interest" description="Disordered" evidence="1">
    <location>
        <begin position="1"/>
        <end position="24"/>
    </location>
</feature>
<dbReference type="EMBL" id="CP039352">
    <property type="protein sequence ID" value="QCE02934.1"/>
    <property type="molecule type" value="Genomic_DNA"/>
</dbReference>